<proteinExistence type="predicted"/>
<dbReference type="VEuPathDB" id="CryptoDB:Cvel_2769"/>
<sequence>MVRSRDAAELWGKLESFIADSGVPDYSGSVHFLGAGKRLEVFMPFQKVPWNEVVLVGLAMSPLCPEVLCGTSLEQAAVANGDKMVFRLEEEAEKTSRDLGTWEADAYQASVENLGVCPLADLWGEVQHRDGQKILAVPGLYQDFISLPFPSIQIQT</sequence>
<gene>
    <name evidence="1" type="ORF">Cvel_2769</name>
</gene>
<dbReference type="AlphaFoldDB" id="A0A0G4F5G4"/>
<accession>A0A0G4F5G4</accession>
<dbReference type="EMBL" id="CDMZ01000133">
    <property type="protein sequence ID" value="CEM07582.1"/>
    <property type="molecule type" value="Genomic_DNA"/>
</dbReference>
<name>A0A0G4F5G4_9ALVE</name>
<organism evidence="1">
    <name type="scientific">Chromera velia CCMP2878</name>
    <dbReference type="NCBI Taxonomy" id="1169474"/>
    <lineage>
        <taxon>Eukaryota</taxon>
        <taxon>Sar</taxon>
        <taxon>Alveolata</taxon>
        <taxon>Colpodellida</taxon>
        <taxon>Chromeraceae</taxon>
        <taxon>Chromera</taxon>
    </lineage>
</organism>
<protein>
    <submittedName>
        <fullName evidence="1">Uncharacterized protein</fullName>
    </submittedName>
</protein>
<evidence type="ECO:0000313" key="1">
    <source>
        <dbReference type="EMBL" id="CEM07582.1"/>
    </source>
</evidence>
<reference evidence="1" key="1">
    <citation type="submission" date="2014-11" db="EMBL/GenBank/DDBJ databases">
        <authorList>
            <person name="Otto D Thomas"/>
            <person name="Naeem Raeece"/>
        </authorList>
    </citation>
    <scope>NUCLEOTIDE SEQUENCE</scope>
</reference>